<dbReference type="RefSeq" id="WP_188598932.1">
    <property type="nucleotide sequence ID" value="NZ_BMJW01000002.1"/>
</dbReference>
<dbReference type="SUPFAM" id="SSF53756">
    <property type="entry name" value="UDP-Glycosyltransferase/glycogen phosphorylase"/>
    <property type="match status" value="1"/>
</dbReference>
<name>A0A917HZ53_9FLAO</name>
<reference evidence="1" key="1">
    <citation type="journal article" date="2014" name="Int. J. Syst. Evol. Microbiol.">
        <title>Complete genome sequence of Corynebacterium casei LMG S-19264T (=DSM 44701T), isolated from a smear-ripened cheese.</title>
        <authorList>
            <consortium name="US DOE Joint Genome Institute (JGI-PGF)"/>
            <person name="Walter F."/>
            <person name="Albersmeier A."/>
            <person name="Kalinowski J."/>
            <person name="Ruckert C."/>
        </authorList>
    </citation>
    <scope>NUCLEOTIDE SEQUENCE</scope>
    <source>
        <strain evidence="1">CGMCC 1.15763</strain>
    </source>
</reference>
<proteinExistence type="predicted"/>
<accession>A0A917HZ53</accession>
<organism evidence="1 2">
    <name type="scientific">Polaribacter pacificus</name>
    <dbReference type="NCBI Taxonomy" id="1775173"/>
    <lineage>
        <taxon>Bacteria</taxon>
        <taxon>Pseudomonadati</taxon>
        <taxon>Bacteroidota</taxon>
        <taxon>Flavobacteriia</taxon>
        <taxon>Flavobacteriales</taxon>
        <taxon>Flavobacteriaceae</taxon>
    </lineage>
</organism>
<dbReference type="Proteomes" id="UP000633278">
    <property type="component" value="Unassembled WGS sequence"/>
</dbReference>
<sequence>MKTLIIVEELGDISVSAAIANWSLITLLSKELKELDILTLDNTSKSLIDSWDKGRFFFHKKNNLTPLQKRIRKNFTFLQTVFQILSGNSFEQYNRIKNIRFFLNNNTQYNKILLLSGGLGFAPHQSVSKIKFKKNVQILGVFHDPYPSSSYPEPYKGGNYFHEYFKRRNLQQAICKINHLIFPSKKLYEWYLKDYKINSANISIIPHAVKFNSGVNIKRVDAKNEIIITHTGTLLKPRNPLTFLKVFYRVCDPKTALRFYGPIHKDVNIEIKDFNKKNIQIVNKRIPYNEALDKLNESSFLLLVESGAEFSPFLPTKFVDYINIGKPIIVLTPEKSEISRLLGEDYPFKTTLNNEKEIEKIIANLENDELIKLSLKIINELKEYFSEEYILKKYLKILSTD</sequence>
<dbReference type="AlphaFoldDB" id="A0A917HZ53"/>
<gene>
    <name evidence="1" type="ORF">GCM10011416_17380</name>
</gene>
<protein>
    <submittedName>
        <fullName evidence="1">Uncharacterized protein</fullName>
    </submittedName>
</protein>
<comment type="caution">
    <text evidence="1">The sequence shown here is derived from an EMBL/GenBank/DDBJ whole genome shotgun (WGS) entry which is preliminary data.</text>
</comment>
<dbReference type="EMBL" id="BMJW01000002">
    <property type="protein sequence ID" value="GGG99554.1"/>
    <property type="molecule type" value="Genomic_DNA"/>
</dbReference>
<reference evidence="1" key="2">
    <citation type="submission" date="2020-09" db="EMBL/GenBank/DDBJ databases">
        <authorList>
            <person name="Sun Q."/>
            <person name="Zhou Y."/>
        </authorList>
    </citation>
    <scope>NUCLEOTIDE SEQUENCE</scope>
    <source>
        <strain evidence="1">CGMCC 1.15763</strain>
    </source>
</reference>
<dbReference type="Gene3D" id="3.40.50.2000">
    <property type="entry name" value="Glycogen Phosphorylase B"/>
    <property type="match status" value="1"/>
</dbReference>
<keyword evidence="2" id="KW-1185">Reference proteome</keyword>
<evidence type="ECO:0000313" key="2">
    <source>
        <dbReference type="Proteomes" id="UP000633278"/>
    </source>
</evidence>
<evidence type="ECO:0000313" key="1">
    <source>
        <dbReference type="EMBL" id="GGG99554.1"/>
    </source>
</evidence>